<protein>
    <submittedName>
        <fullName evidence="1">Uncharacterized protein</fullName>
    </submittedName>
</protein>
<keyword evidence="2" id="KW-1185">Reference proteome</keyword>
<comment type="caution">
    <text evidence="1">The sequence shown here is derived from an EMBL/GenBank/DDBJ whole genome shotgun (WGS) entry which is preliminary data.</text>
</comment>
<name>E2S1N2_9CORY</name>
<accession>E2S1N2</accession>
<sequence>MFSFFSHIGSTFLPILTRMGVAQFLAFLGTDLRSPTMPLTLTRMAGMQIYIAPFL</sequence>
<dbReference type="HOGENOM" id="CLU_3024439_0_0_11"/>
<dbReference type="AlphaFoldDB" id="E2S1N2"/>
<dbReference type="Proteomes" id="UP000003020">
    <property type="component" value="Unassembled WGS sequence"/>
</dbReference>
<evidence type="ECO:0000313" key="2">
    <source>
        <dbReference type="Proteomes" id="UP000003020"/>
    </source>
</evidence>
<dbReference type="EMBL" id="ABYQ02000003">
    <property type="protein sequence ID" value="EFQ81548.1"/>
    <property type="molecule type" value="Genomic_DNA"/>
</dbReference>
<gene>
    <name evidence="1" type="ORF">HMPREF0305_10434</name>
</gene>
<organism evidence="1 2">
    <name type="scientific">Corynebacterium pseudogenitalium ATCC 33035</name>
    <dbReference type="NCBI Taxonomy" id="525264"/>
    <lineage>
        <taxon>Bacteria</taxon>
        <taxon>Bacillati</taxon>
        <taxon>Actinomycetota</taxon>
        <taxon>Actinomycetes</taxon>
        <taxon>Mycobacteriales</taxon>
        <taxon>Corynebacteriaceae</taxon>
        <taxon>Corynebacterium</taxon>
    </lineage>
</organism>
<proteinExistence type="predicted"/>
<reference evidence="1 2" key="1">
    <citation type="submission" date="2010-08" db="EMBL/GenBank/DDBJ databases">
        <authorList>
            <person name="Muzny D."/>
            <person name="Qin X."/>
            <person name="Buhay C."/>
            <person name="Dugan-Rocha S."/>
            <person name="Ding Y."/>
            <person name="Chen G."/>
            <person name="Hawes A."/>
            <person name="Holder M."/>
            <person name="Jhangiani S."/>
            <person name="Johnson A."/>
            <person name="Khan Z."/>
            <person name="Li Z."/>
            <person name="Liu W."/>
            <person name="Liu X."/>
            <person name="Perez L."/>
            <person name="Shen H."/>
            <person name="Wang Q."/>
            <person name="Watt J."/>
            <person name="Xi L."/>
            <person name="Xin Y."/>
            <person name="Zhou J."/>
            <person name="Deng J."/>
            <person name="Jiang H."/>
            <person name="Liu Y."/>
            <person name="Qu J."/>
            <person name="Song X.-Z."/>
            <person name="Zhang L."/>
            <person name="Villasana D."/>
            <person name="Johnson A."/>
            <person name="Liu J."/>
            <person name="Liyanage D."/>
            <person name="Lorensuhewa L."/>
            <person name="Robinson T."/>
            <person name="Song A."/>
            <person name="Song B.-B."/>
            <person name="Dinh H."/>
            <person name="Thornton R."/>
            <person name="Coyle M."/>
            <person name="Francisco L."/>
            <person name="Jackson L."/>
            <person name="Javaid M."/>
            <person name="Korchina V."/>
            <person name="Kovar C."/>
            <person name="Mata R."/>
            <person name="Mathew T."/>
            <person name="Ngo R."/>
            <person name="Nguyen L."/>
            <person name="Nguyen N."/>
            <person name="Okwuonu G."/>
            <person name="Ongeri F."/>
            <person name="Pham C."/>
            <person name="Simmons D."/>
            <person name="Wilczek-Boney K."/>
            <person name="Hale W."/>
            <person name="Jakkamsetti A."/>
            <person name="Pham P."/>
            <person name="Ruth R."/>
            <person name="San Lucas F."/>
            <person name="Warren J."/>
            <person name="Zhang J."/>
            <person name="Zhao Z."/>
            <person name="Zhou C."/>
            <person name="Zhu D."/>
            <person name="Lee S."/>
            <person name="Bess C."/>
            <person name="Blankenburg K."/>
            <person name="Forbes L."/>
            <person name="Fu Q."/>
            <person name="Gubbala S."/>
            <person name="Hirani K."/>
            <person name="Jayaseelan J.C."/>
            <person name="Lara F."/>
            <person name="Munidasa M."/>
            <person name="Palculict T."/>
            <person name="Patil S."/>
            <person name="Pu L.-L."/>
            <person name="Saada N."/>
            <person name="Tang L."/>
            <person name="Weissenberger G."/>
            <person name="Zhu Y."/>
            <person name="Hemphill L."/>
            <person name="Shang Y."/>
            <person name="Youmans B."/>
            <person name="Ayvaz T."/>
            <person name="Ross M."/>
            <person name="Santibanez J."/>
            <person name="Aqrawi P."/>
            <person name="Gross S."/>
            <person name="Joshi V."/>
            <person name="Fowler G."/>
            <person name="Nazareth L."/>
            <person name="Reid J."/>
            <person name="Worley K."/>
            <person name="Petrosino J."/>
            <person name="Highlander S."/>
            <person name="Gibbs R."/>
        </authorList>
    </citation>
    <scope>NUCLEOTIDE SEQUENCE [LARGE SCALE GENOMIC DNA]</scope>
    <source>
        <strain evidence="1 2">ATCC 33035</strain>
    </source>
</reference>
<evidence type="ECO:0000313" key="1">
    <source>
        <dbReference type="EMBL" id="EFQ81548.1"/>
    </source>
</evidence>